<proteinExistence type="predicted"/>
<feature type="compositionally biased region" description="Basic and acidic residues" evidence="1">
    <location>
        <begin position="29"/>
        <end position="41"/>
    </location>
</feature>
<feature type="region of interest" description="Disordered" evidence="1">
    <location>
        <begin position="273"/>
        <end position="340"/>
    </location>
</feature>
<sequence length="340" mass="37064">MSMADPVREGEDAGERVVRELERLAEEVGKKSVEMEMEEGKMVPQQGEKAGGSGEGKKEIKKTKRLLKVDSADKMVLEDPLDEDEPLAEAIRRKREVDGIKIPGGGGIELKVSQFADDMTLFAGSEKGIGGFGMSAARVGARRHCCVRFSLREKEGKLVLMSRLDFSRKLLKGVLGFVPGGELAGTGVDQRPSREQEVSEGEVASQSFQLEGDEAEVGEEGIDFQSLFKESDSEAVSMVTVESGSEEECAMEREVEGGPVKRMAEDGIDSARMVKGKKSRAGVRERWDLMGNISDSEESGSSPRYQADSPNRVPYVSEMKSPPDEPPFGGLRRGAGRRKK</sequence>
<dbReference type="AlphaFoldDB" id="A0A9Q1J3R6"/>
<evidence type="ECO:0000256" key="1">
    <source>
        <dbReference type="SAM" id="MobiDB-lite"/>
    </source>
</evidence>
<dbReference type="Proteomes" id="UP001152622">
    <property type="component" value="Chromosome 4"/>
</dbReference>
<name>A0A9Q1J3R6_SYNKA</name>
<protein>
    <submittedName>
        <fullName evidence="2">Uncharacterized protein</fullName>
    </submittedName>
</protein>
<reference evidence="2" key="1">
    <citation type="journal article" date="2023" name="Science">
        <title>Genome structures resolve the early diversification of teleost fishes.</title>
        <authorList>
            <person name="Parey E."/>
            <person name="Louis A."/>
            <person name="Montfort J."/>
            <person name="Bouchez O."/>
            <person name="Roques C."/>
            <person name="Iampietro C."/>
            <person name="Lluch J."/>
            <person name="Castinel A."/>
            <person name="Donnadieu C."/>
            <person name="Desvignes T."/>
            <person name="Floi Bucao C."/>
            <person name="Jouanno E."/>
            <person name="Wen M."/>
            <person name="Mejri S."/>
            <person name="Dirks R."/>
            <person name="Jansen H."/>
            <person name="Henkel C."/>
            <person name="Chen W.J."/>
            <person name="Zahm M."/>
            <person name="Cabau C."/>
            <person name="Klopp C."/>
            <person name="Thompson A.W."/>
            <person name="Robinson-Rechavi M."/>
            <person name="Braasch I."/>
            <person name="Lecointre G."/>
            <person name="Bobe J."/>
            <person name="Postlethwait J.H."/>
            <person name="Berthelot C."/>
            <person name="Roest Crollius H."/>
            <person name="Guiguen Y."/>
        </authorList>
    </citation>
    <scope>NUCLEOTIDE SEQUENCE</scope>
    <source>
        <strain evidence="2">WJC10195</strain>
    </source>
</reference>
<evidence type="ECO:0000313" key="2">
    <source>
        <dbReference type="EMBL" id="KAJ8364713.1"/>
    </source>
</evidence>
<keyword evidence="3" id="KW-1185">Reference proteome</keyword>
<dbReference type="OrthoDB" id="10064617at2759"/>
<comment type="caution">
    <text evidence="2">The sequence shown here is derived from an EMBL/GenBank/DDBJ whole genome shotgun (WGS) entry which is preliminary data.</text>
</comment>
<accession>A0A9Q1J3R6</accession>
<feature type="region of interest" description="Disordered" evidence="1">
    <location>
        <begin position="29"/>
        <end position="61"/>
    </location>
</feature>
<organism evidence="2 3">
    <name type="scientific">Synaphobranchus kaupii</name>
    <name type="common">Kaup's arrowtooth eel</name>
    <dbReference type="NCBI Taxonomy" id="118154"/>
    <lineage>
        <taxon>Eukaryota</taxon>
        <taxon>Metazoa</taxon>
        <taxon>Chordata</taxon>
        <taxon>Craniata</taxon>
        <taxon>Vertebrata</taxon>
        <taxon>Euteleostomi</taxon>
        <taxon>Actinopterygii</taxon>
        <taxon>Neopterygii</taxon>
        <taxon>Teleostei</taxon>
        <taxon>Anguilliformes</taxon>
        <taxon>Synaphobranchidae</taxon>
        <taxon>Synaphobranchus</taxon>
    </lineage>
</organism>
<evidence type="ECO:0000313" key="3">
    <source>
        <dbReference type="Proteomes" id="UP001152622"/>
    </source>
</evidence>
<gene>
    <name evidence="2" type="ORF">SKAU_G00135440</name>
</gene>
<dbReference type="EMBL" id="JAINUF010000004">
    <property type="protein sequence ID" value="KAJ8364713.1"/>
    <property type="molecule type" value="Genomic_DNA"/>
</dbReference>